<name>A0A8S1DKZ1_9INSE</name>
<organism evidence="3 4">
    <name type="scientific">Cloeon dipterum</name>
    <dbReference type="NCBI Taxonomy" id="197152"/>
    <lineage>
        <taxon>Eukaryota</taxon>
        <taxon>Metazoa</taxon>
        <taxon>Ecdysozoa</taxon>
        <taxon>Arthropoda</taxon>
        <taxon>Hexapoda</taxon>
        <taxon>Insecta</taxon>
        <taxon>Pterygota</taxon>
        <taxon>Palaeoptera</taxon>
        <taxon>Ephemeroptera</taxon>
        <taxon>Pisciforma</taxon>
        <taxon>Baetidae</taxon>
        <taxon>Cloeon</taxon>
    </lineage>
</organism>
<dbReference type="Pfam" id="PF00059">
    <property type="entry name" value="Lectin_C"/>
    <property type="match status" value="1"/>
</dbReference>
<dbReference type="SMART" id="SM00034">
    <property type="entry name" value="CLECT"/>
    <property type="match status" value="1"/>
</dbReference>
<proteinExistence type="predicted"/>
<dbReference type="InterPro" id="IPR016186">
    <property type="entry name" value="C-type_lectin-like/link_sf"/>
</dbReference>
<evidence type="ECO:0000313" key="3">
    <source>
        <dbReference type="EMBL" id="CAB3381234.1"/>
    </source>
</evidence>
<dbReference type="SUPFAM" id="SSF56436">
    <property type="entry name" value="C-type lectin-like"/>
    <property type="match status" value="1"/>
</dbReference>
<accession>A0A8S1DKZ1</accession>
<dbReference type="EMBL" id="CADEPI010000228">
    <property type="protein sequence ID" value="CAB3381234.1"/>
    <property type="molecule type" value="Genomic_DNA"/>
</dbReference>
<dbReference type="InterPro" id="IPR016187">
    <property type="entry name" value="CTDL_fold"/>
</dbReference>
<feature type="domain" description="C-type lectin" evidence="2">
    <location>
        <begin position="39"/>
        <end position="155"/>
    </location>
</feature>
<feature type="signal peptide" evidence="1">
    <location>
        <begin position="1"/>
        <end position="24"/>
    </location>
</feature>
<sequence>MVSSNFLLAAIAVYVINVIPHSKAASIENRETAYWESSVEDNEFYVQFSPVSRDEAFKRCQSMDMHLAAITSQQKWESVKFWLLLNGFYWGYFWTSGVMELGASSWVWENSRQEVTEFQWAPFQPELINGDAERQCIGFTVELGGWYVFDCDHERLSFICER</sequence>
<keyword evidence="1" id="KW-0732">Signal</keyword>
<feature type="chain" id="PRO_5035851915" description="C-type lectin domain-containing protein" evidence="1">
    <location>
        <begin position="25"/>
        <end position="162"/>
    </location>
</feature>
<evidence type="ECO:0000313" key="4">
    <source>
        <dbReference type="Proteomes" id="UP000494165"/>
    </source>
</evidence>
<dbReference type="AlphaFoldDB" id="A0A8S1DKZ1"/>
<dbReference type="Proteomes" id="UP000494165">
    <property type="component" value="Unassembled WGS sequence"/>
</dbReference>
<dbReference type="PROSITE" id="PS50041">
    <property type="entry name" value="C_TYPE_LECTIN_2"/>
    <property type="match status" value="1"/>
</dbReference>
<comment type="caution">
    <text evidence="3">The sequence shown here is derived from an EMBL/GenBank/DDBJ whole genome shotgun (WGS) entry which is preliminary data.</text>
</comment>
<dbReference type="Gene3D" id="3.10.100.10">
    <property type="entry name" value="Mannose-Binding Protein A, subunit A"/>
    <property type="match status" value="1"/>
</dbReference>
<evidence type="ECO:0000256" key="1">
    <source>
        <dbReference type="SAM" id="SignalP"/>
    </source>
</evidence>
<gene>
    <name evidence="3" type="ORF">CLODIP_2_CD02154</name>
</gene>
<dbReference type="CDD" id="cd00037">
    <property type="entry name" value="CLECT"/>
    <property type="match status" value="1"/>
</dbReference>
<protein>
    <recommendedName>
        <fullName evidence="2">C-type lectin domain-containing protein</fullName>
    </recommendedName>
</protein>
<evidence type="ECO:0000259" key="2">
    <source>
        <dbReference type="PROSITE" id="PS50041"/>
    </source>
</evidence>
<keyword evidence="4" id="KW-1185">Reference proteome</keyword>
<dbReference type="InterPro" id="IPR001304">
    <property type="entry name" value="C-type_lectin-like"/>
</dbReference>
<reference evidence="3 4" key="1">
    <citation type="submission" date="2020-04" db="EMBL/GenBank/DDBJ databases">
        <authorList>
            <person name="Alioto T."/>
            <person name="Alioto T."/>
            <person name="Gomez Garrido J."/>
        </authorList>
    </citation>
    <scope>NUCLEOTIDE SEQUENCE [LARGE SCALE GENOMIC DNA]</scope>
</reference>